<evidence type="ECO:0000313" key="3">
    <source>
        <dbReference type="Proteomes" id="UP000184513"/>
    </source>
</evidence>
<dbReference type="PANTHER" id="PTHR34610:SF3">
    <property type="entry name" value="SSL7007 PROTEIN"/>
    <property type="match status" value="1"/>
</dbReference>
<dbReference type="STRING" id="388280.SAMN04488057_10617"/>
<evidence type="ECO:0000313" key="2">
    <source>
        <dbReference type="EMBL" id="SHN06713.1"/>
    </source>
</evidence>
<dbReference type="SUPFAM" id="SSF88723">
    <property type="entry name" value="PIN domain-like"/>
    <property type="match status" value="1"/>
</dbReference>
<reference evidence="2 3" key="1">
    <citation type="submission" date="2016-11" db="EMBL/GenBank/DDBJ databases">
        <authorList>
            <person name="Jaros S."/>
            <person name="Januszkiewicz K."/>
            <person name="Wedrychowicz H."/>
        </authorList>
    </citation>
    <scope>NUCLEOTIDE SEQUENCE [LARGE SCALE GENOMIC DNA]</scope>
    <source>
        <strain evidence="2 3">CGMCC 1.6102</strain>
    </source>
</reference>
<dbReference type="NCBIfam" id="TIGR00305">
    <property type="entry name" value="putative toxin-antitoxin system toxin component, PIN family"/>
    <property type="match status" value="1"/>
</dbReference>
<dbReference type="Proteomes" id="UP000184513">
    <property type="component" value="Unassembled WGS sequence"/>
</dbReference>
<dbReference type="InterPro" id="IPR029060">
    <property type="entry name" value="PIN-like_dom_sf"/>
</dbReference>
<dbReference type="SMART" id="SM00670">
    <property type="entry name" value="PINc"/>
    <property type="match status" value="1"/>
</dbReference>
<evidence type="ECO:0000259" key="1">
    <source>
        <dbReference type="SMART" id="SM00670"/>
    </source>
</evidence>
<dbReference type="Pfam" id="PF13470">
    <property type="entry name" value="PIN_3"/>
    <property type="match status" value="1"/>
</dbReference>
<dbReference type="AlphaFoldDB" id="A0A1M7NS33"/>
<feature type="domain" description="PIN" evidence="1">
    <location>
        <begin position="1"/>
        <end position="111"/>
    </location>
</feature>
<sequence length="133" mass="15389">MKVVLDTNVFLVSISRRSPYHWIFQKLIKGSYQISVTTEILSEYAEKIEEHIGKEVAEAAMQALMELPNVEKIEIYFKWNLIKDKDDNKFSDCAVAAGADYLVTQDKDFNILRKIEFPKIKLISIMGLKSRML</sequence>
<gene>
    <name evidence="2" type="ORF">SAMN04488057_10617</name>
</gene>
<accession>A0A1M7NS33</accession>
<organism evidence="2 3">
    <name type="scientific">Cyclobacterium lianum</name>
    <dbReference type="NCBI Taxonomy" id="388280"/>
    <lineage>
        <taxon>Bacteria</taxon>
        <taxon>Pseudomonadati</taxon>
        <taxon>Bacteroidota</taxon>
        <taxon>Cytophagia</taxon>
        <taxon>Cytophagales</taxon>
        <taxon>Cyclobacteriaceae</taxon>
        <taxon>Cyclobacterium</taxon>
    </lineage>
</organism>
<dbReference type="InterPro" id="IPR002850">
    <property type="entry name" value="PIN_toxin-like"/>
</dbReference>
<proteinExistence type="predicted"/>
<dbReference type="Gene3D" id="3.40.50.1010">
    <property type="entry name" value="5'-nuclease"/>
    <property type="match status" value="1"/>
</dbReference>
<dbReference type="PANTHER" id="PTHR34610">
    <property type="entry name" value="SSL7007 PROTEIN"/>
    <property type="match status" value="1"/>
</dbReference>
<name>A0A1M7NS33_9BACT</name>
<dbReference type="EMBL" id="FRCY01000006">
    <property type="protein sequence ID" value="SHN06713.1"/>
    <property type="molecule type" value="Genomic_DNA"/>
</dbReference>
<dbReference type="OrthoDB" id="595154at2"/>
<protein>
    <submittedName>
        <fullName evidence="2">Putative toxin-antitoxin system toxin component, PIN family</fullName>
    </submittedName>
</protein>
<dbReference type="RefSeq" id="WP_073094682.1">
    <property type="nucleotide sequence ID" value="NZ_FRCY01000006.1"/>
</dbReference>
<dbReference type="InterPro" id="IPR002716">
    <property type="entry name" value="PIN_dom"/>
</dbReference>
<keyword evidence="3" id="KW-1185">Reference proteome</keyword>